<dbReference type="InterPro" id="IPR028098">
    <property type="entry name" value="Glyco_trans_4-like_N"/>
</dbReference>
<dbReference type="AlphaFoldDB" id="A0A315ZQS2"/>
<dbReference type="PANTHER" id="PTHR45947">
    <property type="entry name" value="SULFOQUINOVOSYL TRANSFERASE SQD2"/>
    <property type="match status" value="1"/>
</dbReference>
<feature type="domain" description="Glycosyl transferase family 1" evidence="1">
    <location>
        <begin position="233"/>
        <end position="383"/>
    </location>
</feature>
<proteinExistence type="predicted"/>
<sequence>MKIAMLTNNYKPFVGGVPISVERQAKELVKLGHQVTVFAPLYDQEVDYGQELDTEQKKIQEGLGQKTCHERIIRYKTSVQKMENGMVYPKMIIPEIPEVFEEEDFDCIHVHHPMFVGPVALYLGRKYDLPVIYTYHTKYEDYLHYLKPFQCMERAGAVRKELFRMSREKVVPGYMRWFTNQCDLILAPTASLQRMIKESGIKTPTAIFPTGLEEAFYMQNEKEAERLRASYLQGRKHLFCTISRLEEEKNPQFILRGIARLKEKIGDVFKVLFIGEGSMRYELEQMAERLGILEETVFVGNVENEKVKEYLRACELFLFASKSETQGIVLAEAFAAGNPVVAVRATGVEDIVVNGENGYMTGEDIEEWTQRVIEALQEENHGRLREQAELTAASFRASRLALYEEKLYAQCIKERAERKSEYESEANRADHLSASIYRIFKTS</sequence>
<dbReference type="EMBL" id="UHJJ01000019">
    <property type="protein sequence ID" value="SUQ16013.1"/>
    <property type="molecule type" value="Genomic_DNA"/>
</dbReference>
<dbReference type="Pfam" id="PF00534">
    <property type="entry name" value="Glycos_transf_1"/>
    <property type="match status" value="1"/>
</dbReference>
<dbReference type="Pfam" id="PF13439">
    <property type="entry name" value="Glyco_transf_4"/>
    <property type="match status" value="1"/>
</dbReference>
<gene>
    <name evidence="3" type="ORF">SAMN05216529_11961</name>
</gene>
<accession>A0A315ZQS2</accession>
<dbReference type="InterPro" id="IPR001296">
    <property type="entry name" value="Glyco_trans_1"/>
</dbReference>
<keyword evidence="4" id="KW-1185">Reference proteome</keyword>
<reference evidence="4" key="1">
    <citation type="submission" date="2017-07" db="EMBL/GenBank/DDBJ databases">
        <authorList>
            <person name="Varghese N."/>
            <person name="Submissions S."/>
        </authorList>
    </citation>
    <scope>NUCLEOTIDE SEQUENCE [LARGE SCALE GENOMIC DNA]</scope>
    <source>
        <strain evidence="4">NLAE-zl-C134</strain>
    </source>
</reference>
<feature type="domain" description="Glycosyltransferase subfamily 4-like N-terminal" evidence="2">
    <location>
        <begin position="14"/>
        <end position="213"/>
    </location>
</feature>
<evidence type="ECO:0000313" key="3">
    <source>
        <dbReference type="EMBL" id="SUQ16013.1"/>
    </source>
</evidence>
<dbReference type="Gene3D" id="3.40.50.2000">
    <property type="entry name" value="Glycogen Phosphorylase B"/>
    <property type="match status" value="2"/>
</dbReference>
<protein>
    <submittedName>
        <fullName evidence="3">Glycosyltransferase involved in cell wall bisynthesis</fullName>
    </submittedName>
</protein>
<organism evidence="3 4">
    <name type="scientific">Faecalicatena contorta</name>
    <dbReference type="NCBI Taxonomy" id="39482"/>
    <lineage>
        <taxon>Bacteria</taxon>
        <taxon>Bacillati</taxon>
        <taxon>Bacillota</taxon>
        <taxon>Clostridia</taxon>
        <taxon>Lachnospirales</taxon>
        <taxon>Lachnospiraceae</taxon>
        <taxon>Faecalicatena</taxon>
    </lineage>
</organism>
<dbReference type="OrthoDB" id="9802525at2"/>
<dbReference type="RefSeq" id="WP_109714356.1">
    <property type="nucleotide sequence ID" value="NZ_QGDS01000019.1"/>
</dbReference>
<name>A0A315ZQS2_9FIRM</name>
<dbReference type="SUPFAM" id="SSF53756">
    <property type="entry name" value="UDP-Glycosyltransferase/glycogen phosphorylase"/>
    <property type="match status" value="1"/>
</dbReference>
<dbReference type="PANTHER" id="PTHR45947:SF3">
    <property type="entry name" value="SULFOQUINOVOSYL TRANSFERASE SQD2"/>
    <property type="match status" value="1"/>
</dbReference>
<evidence type="ECO:0000259" key="1">
    <source>
        <dbReference type="Pfam" id="PF00534"/>
    </source>
</evidence>
<keyword evidence="3" id="KW-0808">Transferase</keyword>
<dbReference type="Proteomes" id="UP000254051">
    <property type="component" value="Unassembled WGS sequence"/>
</dbReference>
<evidence type="ECO:0000313" key="4">
    <source>
        <dbReference type="Proteomes" id="UP000254051"/>
    </source>
</evidence>
<dbReference type="GO" id="GO:0016757">
    <property type="term" value="F:glycosyltransferase activity"/>
    <property type="evidence" value="ECO:0007669"/>
    <property type="project" value="InterPro"/>
</dbReference>
<dbReference type="InterPro" id="IPR050194">
    <property type="entry name" value="Glycosyltransferase_grp1"/>
</dbReference>
<evidence type="ECO:0000259" key="2">
    <source>
        <dbReference type="Pfam" id="PF13439"/>
    </source>
</evidence>